<dbReference type="InterPro" id="IPR003661">
    <property type="entry name" value="HisK_dim/P_dom"/>
</dbReference>
<dbReference type="InterPro" id="IPR003594">
    <property type="entry name" value="HATPase_dom"/>
</dbReference>
<dbReference type="SUPFAM" id="SSF55874">
    <property type="entry name" value="ATPase domain of HSP90 chaperone/DNA topoisomerase II/histidine kinase"/>
    <property type="match status" value="1"/>
</dbReference>
<dbReference type="EMBL" id="CP007029">
    <property type="protein sequence ID" value="AHF00051.1"/>
    <property type="molecule type" value="Genomic_DNA"/>
</dbReference>
<dbReference type="STRING" id="713585.THITH_07850"/>
<evidence type="ECO:0000259" key="4">
    <source>
        <dbReference type="PROSITE" id="PS50109"/>
    </source>
</evidence>
<evidence type="ECO:0000256" key="2">
    <source>
        <dbReference type="ARBA" id="ARBA00012438"/>
    </source>
</evidence>
<dbReference type="Proteomes" id="UP000005289">
    <property type="component" value="Chromosome"/>
</dbReference>
<dbReference type="Pfam" id="PF01590">
    <property type="entry name" value="GAF"/>
    <property type="match status" value="1"/>
</dbReference>
<dbReference type="SUPFAM" id="SSF109604">
    <property type="entry name" value="HD-domain/PDEase-like"/>
    <property type="match status" value="1"/>
</dbReference>
<name>W0DT50_9GAMM</name>
<dbReference type="InterPro" id="IPR013976">
    <property type="entry name" value="HDOD"/>
</dbReference>
<feature type="domain" description="HDOD" evidence="5">
    <location>
        <begin position="11"/>
        <end position="206"/>
    </location>
</feature>
<dbReference type="SMART" id="SM00387">
    <property type="entry name" value="HATPase_c"/>
    <property type="match status" value="1"/>
</dbReference>
<protein>
    <recommendedName>
        <fullName evidence="2">histidine kinase</fullName>
        <ecNumber evidence="2">2.7.13.3</ecNumber>
    </recommendedName>
</protein>
<dbReference type="InterPro" id="IPR029016">
    <property type="entry name" value="GAF-like_dom_sf"/>
</dbReference>
<reference evidence="6 7" key="1">
    <citation type="submission" date="2013-12" db="EMBL/GenBank/DDBJ databases">
        <authorList>
            <consortium name="DOE Joint Genome Institute"/>
            <person name="Muyzer G."/>
            <person name="Huntemann M."/>
            <person name="Han J."/>
            <person name="Chen A."/>
            <person name="Kyrpides N."/>
            <person name="Mavromatis K."/>
            <person name="Markowitz V."/>
            <person name="Palaniappan K."/>
            <person name="Ivanova N."/>
            <person name="Schaumberg A."/>
            <person name="Pati A."/>
            <person name="Liolios K."/>
            <person name="Nordberg H.P."/>
            <person name="Cantor M.N."/>
            <person name="Hua S.X."/>
            <person name="Woyke T."/>
        </authorList>
    </citation>
    <scope>NUCLEOTIDE SEQUENCE [LARGE SCALE GENOMIC DNA]</scope>
    <source>
        <strain evidence="6 7">ARh 1</strain>
    </source>
</reference>
<accession>W0DT50</accession>
<dbReference type="Gene3D" id="1.10.287.130">
    <property type="match status" value="1"/>
</dbReference>
<dbReference type="CDD" id="cd00075">
    <property type="entry name" value="HATPase"/>
    <property type="match status" value="1"/>
</dbReference>
<dbReference type="HOGENOM" id="CLU_023354_0_0_6"/>
<dbReference type="InterPro" id="IPR036890">
    <property type="entry name" value="HATPase_C_sf"/>
</dbReference>
<dbReference type="Gene3D" id="3.30.565.10">
    <property type="entry name" value="Histidine kinase-like ATPase, C-terminal domain"/>
    <property type="match status" value="1"/>
</dbReference>
<dbReference type="CDD" id="cd00082">
    <property type="entry name" value="HisKA"/>
    <property type="match status" value="1"/>
</dbReference>
<dbReference type="InterPro" id="IPR036097">
    <property type="entry name" value="HisK_dim/P_sf"/>
</dbReference>
<dbReference type="PROSITE" id="PS51833">
    <property type="entry name" value="HDOD"/>
    <property type="match status" value="1"/>
</dbReference>
<dbReference type="InterPro" id="IPR005467">
    <property type="entry name" value="His_kinase_dom"/>
</dbReference>
<keyword evidence="7" id="KW-1185">Reference proteome</keyword>
<dbReference type="RefSeq" id="WP_006747680.1">
    <property type="nucleotide sequence ID" value="NZ_CP007029.1"/>
</dbReference>
<dbReference type="Gene3D" id="1.10.3210.10">
    <property type="entry name" value="Hypothetical protein af1432"/>
    <property type="match status" value="1"/>
</dbReference>
<evidence type="ECO:0000313" key="6">
    <source>
        <dbReference type="EMBL" id="AHF00051.1"/>
    </source>
</evidence>
<dbReference type="InterPro" id="IPR003018">
    <property type="entry name" value="GAF"/>
</dbReference>
<dbReference type="Pfam" id="PF08668">
    <property type="entry name" value="HDOD"/>
    <property type="match status" value="1"/>
</dbReference>
<dbReference type="PANTHER" id="PTHR43065">
    <property type="entry name" value="SENSOR HISTIDINE KINASE"/>
    <property type="match status" value="1"/>
</dbReference>
<dbReference type="SUPFAM" id="SSF47384">
    <property type="entry name" value="Homodimeric domain of signal transducing histidine kinase"/>
    <property type="match status" value="1"/>
</dbReference>
<dbReference type="PROSITE" id="PS50109">
    <property type="entry name" value="HIS_KIN"/>
    <property type="match status" value="1"/>
</dbReference>
<dbReference type="KEGG" id="tti:THITH_07850"/>
<dbReference type="EC" id="2.7.13.3" evidence="2"/>
<dbReference type="InterPro" id="IPR004358">
    <property type="entry name" value="Sig_transdc_His_kin-like_C"/>
</dbReference>
<proteinExistence type="predicted"/>
<dbReference type="PRINTS" id="PR00344">
    <property type="entry name" value="BCTRLSENSOR"/>
</dbReference>
<sequence>MAAETGTTGLLSSPPQVLTAILDAAYGVPVDAGTLGETISTDAGASAGILAAARIGAGSASLGPPSVERALATLGVDSLRNVMVASALRQHFAPDDVQSYRFLTRFWRRSLVAAKLARALASLTRYSEPDQAYLTGLFLGVGQLELLRVHRSHYVALFEDDMDEGRLHDREREFFGLTHCELGAERVAEWSLGRFVADAIRFQNASTEDVQDAHHLVKIANLTRRFAAEDEPSEAGLAAATGLFGMDPDLTRGLFGRIIEDVERTARSLGIGDAGGAGEEAARDARQALGVRLEQVARIAQARLELSQVDPGETMRAAVQRVAFMMLGTENSILFLANPDGTTLSARIEGEREPAFLLAVVPGRSLVVDALLTREPRYPNPGGEGHLAVVDRQILGLLGCDAFWCLPLVYGAEALGVLVAGVRREDLQDLVQGEGFARLLGLHLGSVLARRAGLRGETEPEGEVDARERHLREVIHEASNPLSVINNYLEMLRVRLDAEHEAQNDLQLIRQEIERVGEILGRLREPPPPADNQSLALNEGVRQMMPLFEKSFFERQGTRLVLDLDPGDPRIRGRMEQLRQILGNLLKNAVEALGQDGEVRVATRDQVSVNGRSYIELSISDNGPGIPREVLARLFAPMRSSKGPGHAGLGLSIVKNLVDEVGGTIVCSSDASGTRFQLLFPRLDLEPCVGGAT</sequence>
<dbReference type="AlphaFoldDB" id="W0DT50"/>
<feature type="domain" description="Histidine kinase" evidence="4">
    <location>
        <begin position="473"/>
        <end position="684"/>
    </location>
</feature>
<evidence type="ECO:0000256" key="1">
    <source>
        <dbReference type="ARBA" id="ARBA00000085"/>
    </source>
</evidence>
<dbReference type="GO" id="GO:0000155">
    <property type="term" value="F:phosphorelay sensor kinase activity"/>
    <property type="evidence" value="ECO:0007669"/>
    <property type="project" value="InterPro"/>
</dbReference>
<dbReference type="Pfam" id="PF02518">
    <property type="entry name" value="HATPase_c"/>
    <property type="match status" value="1"/>
</dbReference>
<dbReference type="SUPFAM" id="SSF55781">
    <property type="entry name" value="GAF domain-like"/>
    <property type="match status" value="1"/>
</dbReference>
<keyword evidence="3" id="KW-0597">Phosphoprotein</keyword>
<evidence type="ECO:0000259" key="5">
    <source>
        <dbReference type="PROSITE" id="PS51833"/>
    </source>
</evidence>
<dbReference type="Gene3D" id="3.30.450.40">
    <property type="match status" value="1"/>
</dbReference>
<organism evidence="6 7">
    <name type="scientific">Thioalkalivibrio paradoxus ARh 1</name>
    <dbReference type="NCBI Taxonomy" id="713585"/>
    <lineage>
        <taxon>Bacteria</taxon>
        <taxon>Pseudomonadati</taxon>
        <taxon>Pseudomonadota</taxon>
        <taxon>Gammaproteobacteria</taxon>
        <taxon>Chromatiales</taxon>
        <taxon>Ectothiorhodospiraceae</taxon>
        <taxon>Thioalkalivibrio</taxon>
    </lineage>
</organism>
<evidence type="ECO:0000313" key="7">
    <source>
        <dbReference type="Proteomes" id="UP000005289"/>
    </source>
</evidence>
<gene>
    <name evidence="6" type="ORF">THITH_07850</name>
</gene>
<comment type="catalytic activity">
    <reaction evidence="1">
        <text>ATP + protein L-histidine = ADP + protein N-phospho-L-histidine.</text>
        <dbReference type="EC" id="2.7.13.3"/>
    </reaction>
</comment>
<evidence type="ECO:0000256" key="3">
    <source>
        <dbReference type="ARBA" id="ARBA00022553"/>
    </source>
</evidence>